<dbReference type="GO" id="GO:0008955">
    <property type="term" value="F:peptidoglycan glycosyltransferase activity"/>
    <property type="evidence" value="ECO:0007669"/>
    <property type="project" value="UniProtKB-EC"/>
</dbReference>
<evidence type="ECO:0000256" key="1">
    <source>
        <dbReference type="ARBA" id="ARBA00004236"/>
    </source>
</evidence>
<dbReference type="InterPro" id="IPR012338">
    <property type="entry name" value="Beta-lactam/transpept-like"/>
</dbReference>
<dbReference type="AlphaFoldDB" id="A0AAN5AK56"/>
<dbReference type="GO" id="GO:0006508">
    <property type="term" value="P:proteolysis"/>
    <property type="evidence" value="ECO:0007669"/>
    <property type="project" value="UniProtKB-KW"/>
</dbReference>
<organism evidence="21 22">
    <name type="scientific">Persicobacter diffluens</name>
    <dbReference type="NCBI Taxonomy" id="981"/>
    <lineage>
        <taxon>Bacteria</taxon>
        <taxon>Pseudomonadati</taxon>
        <taxon>Bacteroidota</taxon>
        <taxon>Cytophagia</taxon>
        <taxon>Cytophagales</taxon>
        <taxon>Persicobacteraceae</taxon>
        <taxon>Persicobacter</taxon>
    </lineage>
</organism>
<evidence type="ECO:0000256" key="18">
    <source>
        <dbReference type="SAM" id="MobiDB-lite"/>
    </source>
</evidence>
<evidence type="ECO:0000256" key="6">
    <source>
        <dbReference type="ARBA" id="ARBA00022645"/>
    </source>
</evidence>
<comment type="pathway">
    <text evidence="2">Cell wall biogenesis; peptidoglycan biosynthesis.</text>
</comment>
<dbReference type="GO" id="GO:0071555">
    <property type="term" value="P:cell wall organization"/>
    <property type="evidence" value="ECO:0007669"/>
    <property type="project" value="UniProtKB-KW"/>
</dbReference>
<evidence type="ECO:0000256" key="10">
    <source>
        <dbReference type="ARBA" id="ARBA00022801"/>
    </source>
</evidence>
<evidence type="ECO:0000256" key="16">
    <source>
        <dbReference type="ARBA" id="ARBA00034000"/>
    </source>
</evidence>
<keyword evidence="14" id="KW-0511">Multifunctional enzyme</keyword>
<feature type="compositionally biased region" description="Basic residues" evidence="18">
    <location>
        <begin position="793"/>
        <end position="803"/>
    </location>
</feature>
<evidence type="ECO:0000256" key="2">
    <source>
        <dbReference type="ARBA" id="ARBA00004752"/>
    </source>
</evidence>
<dbReference type="PANTHER" id="PTHR32282:SF11">
    <property type="entry name" value="PENICILLIN-BINDING PROTEIN 1B"/>
    <property type="match status" value="1"/>
</dbReference>
<keyword evidence="7" id="KW-0645">Protease</keyword>
<dbReference type="InterPro" id="IPR050396">
    <property type="entry name" value="Glycosyltr_51/Transpeptidase"/>
</dbReference>
<dbReference type="InterPro" id="IPR023346">
    <property type="entry name" value="Lysozyme-like_dom_sf"/>
</dbReference>
<evidence type="ECO:0000256" key="4">
    <source>
        <dbReference type="ARBA" id="ARBA00007739"/>
    </source>
</evidence>
<dbReference type="EMBL" id="BQKE01000001">
    <property type="protein sequence ID" value="GJM60116.1"/>
    <property type="molecule type" value="Genomic_DNA"/>
</dbReference>
<reference evidence="21 22" key="1">
    <citation type="submission" date="2021-12" db="EMBL/GenBank/DDBJ databases">
        <title>Genome sequencing of bacteria with rrn-lacking chromosome and rrn-plasmid.</title>
        <authorList>
            <person name="Anda M."/>
            <person name="Iwasaki W."/>
        </authorList>
    </citation>
    <scope>NUCLEOTIDE SEQUENCE [LARGE SCALE GENOMIC DNA]</scope>
    <source>
        <strain evidence="21 22">NBRC 15940</strain>
    </source>
</reference>
<evidence type="ECO:0000256" key="8">
    <source>
        <dbReference type="ARBA" id="ARBA00022676"/>
    </source>
</evidence>
<dbReference type="PANTHER" id="PTHR32282">
    <property type="entry name" value="BINDING PROTEIN TRANSPEPTIDASE, PUTATIVE-RELATED"/>
    <property type="match status" value="1"/>
</dbReference>
<comment type="catalytic activity">
    <reaction evidence="17">
        <text>[GlcNAc-(1-&gt;4)-Mur2Ac(oyl-L-Ala-gamma-D-Glu-L-Lys-D-Ala-D-Ala)](n)-di-trans,octa-cis-undecaprenyl diphosphate + beta-D-GlcNAc-(1-&gt;4)-Mur2Ac(oyl-L-Ala-gamma-D-Glu-L-Lys-D-Ala-D-Ala)-di-trans,octa-cis-undecaprenyl diphosphate = [GlcNAc-(1-&gt;4)-Mur2Ac(oyl-L-Ala-gamma-D-Glu-L-Lys-D-Ala-D-Ala)](n+1)-di-trans,octa-cis-undecaprenyl diphosphate + di-trans,octa-cis-undecaprenyl diphosphate + H(+)</text>
        <dbReference type="Rhea" id="RHEA:23708"/>
        <dbReference type="Rhea" id="RHEA-COMP:9602"/>
        <dbReference type="Rhea" id="RHEA-COMP:9603"/>
        <dbReference type="ChEBI" id="CHEBI:15378"/>
        <dbReference type="ChEBI" id="CHEBI:58405"/>
        <dbReference type="ChEBI" id="CHEBI:60033"/>
        <dbReference type="ChEBI" id="CHEBI:78435"/>
        <dbReference type="EC" id="2.4.99.28"/>
    </reaction>
</comment>
<keyword evidence="6" id="KW-0121">Carboxypeptidase</keyword>
<protein>
    <submittedName>
        <fullName evidence="21">Penicillin-binding protein 1A</fullName>
    </submittedName>
</protein>
<dbReference type="SUPFAM" id="SSF56601">
    <property type="entry name" value="beta-lactamase/transpeptidase-like"/>
    <property type="match status" value="1"/>
</dbReference>
<dbReference type="GO" id="GO:0009252">
    <property type="term" value="P:peptidoglycan biosynthetic process"/>
    <property type="evidence" value="ECO:0007669"/>
    <property type="project" value="UniProtKB-KW"/>
</dbReference>
<evidence type="ECO:0000256" key="11">
    <source>
        <dbReference type="ARBA" id="ARBA00022960"/>
    </source>
</evidence>
<dbReference type="GO" id="GO:0008658">
    <property type="term" value="F:penicillin binding"/>
    <property type="evidence" value="ECO:0007669"/>
    <property type="project" value="InterPro"/>
</dbReference>
<keyword evidence="8" id="KW-0328">Glycosyltransferase</keyword>
<keyword evidence="13" id="KW-0472">Membrane</keyword>
<evidence type="ECO:0000256" key="9">
    <source>
        <dbReference type="ARBA" id="ARBA00022679"/>
    </source>
</evidence>
<dbReference type="Proteomes" id="UP001310022">
    <property type="component" value="Unassembled WGS sequence"/>
</dbReference>
<keyword evidence="9" id="KW-0808">Transferase</keyword>
<comment type="subcellular location">
    <subcellularLocation>
        <location evidence="1">Cell membrane</location>
    </subcellularLocation>
</comment>
<evidence type="ECO:0000313" key="21">
    <source>
        <dbReference type="EMBL" id="GJM60116.1"/>
    </source>
</evidence>
<dbReference type="InterPro" id="IPR001264">
    <property type="entry name" value="Glyco_trans_51"/>
</dbReference>
<comment type="similarity">
    <text evidence="4">In the N-terminal section; belongs to the glycosyltransferase 51 family.</text>
</comment>
<comment type="catalytic activity">
    <reaction evidence="16">
        <text>Preferential cleavage: (Ac)2-L-Lys-D-Ala-|-D-Ala. Also transpeptidation of peptidyl-alanyl moieties that are N-acyl substituents of D-alanine.</text>
        <dbReference type="EC" id="3.4.16.4"/>
    </reaction>
</comment>
<keyword evidence="10" id="KW-0378">Hydrolase</keyword>
<comment type="similarity">
    <text evidence="3">In the C-terminal section; belongs to the transpeptidase family.</text>
</comment>
<evidence type="ECO:0000313" key="22">
    <source>
        <dbReference type="Proteomes" id="UP001310022"/>
    </source>
</evidence>
<gene>
    <name evidence="21" type="ORF">PEDI_06680</name>
</gene>
<dbReference type="GO" id="GO:0009002">
    <property type="term" value="F:serine-type D-Ala-D-Ala carboxypeptidase activity"/>
    <property type="evidence" value="ECO:0007669"/>
    <property type="project" value="UniProtKB-EC"/>
</dbReference>
<evidence type="ECO:0000259" key="19">
    <source>
        <dbReference type="Pfam" id="PF00905"/>
    </source>
</evidence>
<keyword evidence="12" id="KW-0573">Peptidoglycan synthesis</keyword>
<dbReference type="GO" id="GO:0008360">
    <property type="term" value="P:regulation of cell shape"/>
    <property type="evidence" value="ECO:0007669"/>
    <property type="project" value="UniProtKB-KW"/>
</dbReference>
<dbReference type="Gene3D" id="3.40.710.10">
    <property type="entry name" value="DD-peptidase/beta-lactamase superfamily"/>
    <property type="match status" value="2"/>
</dbReference>
<evidence type="ECO:0000259" key="20">
    <source>
        <dbReference type="Pfam" id="PF00912"/>
    </source>
</evidence>
<evidence type="ECO:0000256" key="14">
    <source>
        <dbReference type="ARBA" id="ARBA00023268"/>
    </source>
</evidence>
<feature type="region of interest" description="Disordered" evidence="18">
    <location>
        <begin position="771"/>
        <end position="803"/>
    </location>
</feature>
<proteinExistence type="inferred from homology"/>
<evidence type="ECO:0000256" key="13">
    <source>
        <dbReference type="ARBA" id="ARBA00023136"/>
    </source>
</evidence>
<keyword evidence="5" id="KW-1003">Cell membrane</keyword>
<sequence length="811" mass="92875">MVVLLCFFLAGCLSVVGFVWSVKWGTFGDLPVEQDLRKIENAQASLVYSEDGRILGKYFIQERSNIKYEDLSPDLVHALVATEDARFFEHDGVDYRAWGRVLVKTVILGQRSAGGGSTLTQQLAKNLFPRDGYGKLDLAASKIKEVLIARQIESIYSKEEIINLYLNTVPFGDNSYGIRTAARKFFSKEPKELSLQESAVLIGMLKANYYYNPRVFPERSKERRDVVISQMEKYGYLNAQQEDSLQQLPLEIKYRSTGENEGLATYFREQLKFEVKDILDSINQHLEAKDRYDLNRDGLKIHTTLNYRMQELAEEAMREHMSDLQKSFDAHWKGKKPWARHPEVFERAKRNSNRYKELKARNASKEEIEEAFNTPVSMEILTHEFKREKLVMTPNDSLSHFLHFLNMGMIAMEPRSGEVKVYIGGIDHRYLKINHAKDSYKRQVGSTIKPLVYATALDQGAKACNYYPAAKQYYLEDPKKGWLLAKLPSTEDLEEGEEVEMPDLEDAWAPGNADGKYEGLYSMKGALTNSVNTVSVQVEMEAGLVTVGDYLEEFGLSGIERDNEDRVPPSTVLGTPEVSIQEMVNAYAVLANGGYKVRPRYLTKIVDGLGNVIYEQAPAERGERVIKQSTDHQILAMMQNVVNNGTGGRLRYVYGLRNDLAGKTGTTQSNTDGWFMAMTPRLVVGTWVGNDEPAIRWRSTRLGQGANTALPVFGKFMQKLNKESAFRQITHSRFPSLTHYELQAMNCEDWIEEPETKSFNDVLKDIFKSDPIKKQERIQKREEKREPREPKDFRKHKRKKNRKKFFEKIFG</sequence>
<comment type="caution">
    <text evidence="21">The sequence shown here is derived from an EMBL/GenBank/DDBJ whole genome shotgun (WGS) entry which is preliminary data.</text>
</comment>
<evidence type="ECO:0000256" key="15">
    <source>
        <dbReference type="ARBA" id="ARBA00023316"/>
    </source>
</evidence>
<dbReference type="SUPFAM" id="SSF53955">
    <property type="entry name" value="Lysozyme-like"/>
    <property type="match status" value="1"/>
</dbReference>
<dbReference type="GO" id="GO:0005886">
    <property type="term" value="C:plasma membrane"/>
    <property type="evidence" value="ECO:0007669"/>
    <property type="project" value="UniProtKB-SubCell"/>
</dbReference>
<feature type="domain" description="Glycosyl transferase family 51" evidence="20">
    <location>
        <begin position="55"/>
        <end position="231"/>
    </location>
</feature>
<evidence type="ECO:0000256" key="17">
    <source>
        <dbReference type="ARBA" id="ARBA00049902"/>
    </source>
</evidence>
<dbReference type="Pfam" id="PF00912">
    <property type="entry name" value="Transgly"/>
    <property type="match status" value="1"/>
</dbReference>
<dbReference type="InterPro" id="IPR001460">
    <property type="entry name" value="PCN-bd_Tpept"/>
</dbReference>
<accession>A0AAN5AK56</accession>
<evidence type="ECO:0000256" key="5">
    <source>
        <dbReference type="ARBA" id="ARBA00022475"/>
    </source>
</evidence>
<evidence type="ECO:0000256" key="3">
    <source>
        <dbReference type="ARBA" id="ARBA00007090"/>
    </source>
</evidence>
<dbReference type="InterPro" id="IPR036950">
    <property type="entry name" value="PBP_transglycosylase"/>
</dbReference>
<dbReference type="Gene3D" id="1.10.3810.10">
    <property type="entry name" value="Biosynthetic peptidoglycan transglycosylase-like"/>
    <property type="match status" value="1"/>
</dbReference>
<keyword evidence="22" id="KW-1185">Reference proteome</keyword>
<name>A0AAN5AK56_9BACT</name>
<keyword evidence="15" id="KW-0961">Cell wall biogenesis/degradation</keyword>
<keyword evidence="11" id="KW-0133">Cell shape</keyword>
<dbReference type="GO" id="GO:0030288">
    <property type="term" value="C:outer membrane-bounded periplasmic space"/>
    <property type="evidence" value="ECO:0007669"/>
    <property type="project" value="TreeGrafter"/>
</dbReference>
<dbReference type="Pfam" id="PF00905">
    <property type="entry name" value="Transpeptidase"/>
    <property type="match status" value="1"/>
</dbReference>
<evidence type="ECO:0000256" key="7">
    <source>
        <dbReference type="ARBA" id="ARBA00022670"/>
    </source>
</evidence>
<evidence type="ECO:0000256" key="12">
    <source>
        <dbReference type="ARBA" id="ARBA00022984"/>
    </source>
</evidence>
<feature type="compositionally biased region" description="Basic and acidic residues" evidence="18">
    <location>
        <begin position="771"/>
        <end position="792"/>
    </location>
</feature>
<feature type="domain" description="Penicillin-binding protein transpeptidase" evidence="19">
    <location>
        <begin position="516"/>
        <end position="680"/>
    </location>
</feature>